<reference evidence="3 4" key="1">
    <citation type="submission" date="2010-12" db="EMBL/GenBank/DDBJ databases">
        <title>Whole genome sequence of Acidiphilium multivorum AIU301.</title>
        <authorList>
            <person name="Narita-Yamada S."/>
            <person name="Nakamura S."/>
            <person name="Ito N."/>
            <person name="Takarada H."/>
            <person name="Katano Y."/>
            <person name="Nakazawa H."/>
            <person name="Hosoyama A."/>
            <person name="Yamada R."/>
            <person name="Fujita N."/>
        </authorList>
    </citation>
    <scope>NUCLEOTIDE SEQUENCE [LARGE SCALE GENOMIC DNA]</scope>
    <source>
        <strain evidence="4">DSM 11245 / JCM 8867 / AIU301</strain>
    </source>
</reference>
<dbReference type="Pfam" id="PF01206">
    <property type="entry name" value="TusA"/>
    <property type="match status" value="1"/>
</dbReference>
<accession>F0J4J7</accession>
<dbReference type="PANTHER" id="PTHR33279:SF6">
    <property type="entry name" value="SULFUR CARRIER PROTEIN YEDF-RELATED"/>
    <property type="match status" value="1"/>
</dbReference>
<protein>
    <recommendedName>
        <fullName evidence="2">UPF0033 domain-containing protein</fullName>
    </recommendedName>
</protein>
<comment type="similarity">
    <text evidence="1">Belongs to the sulfur carrier protein TusA family.</text>
</comment>
<dbReference type="InterPro" id="IPR001455">
    <property type="entry name" value="TusA-like"/>
</dbReference>
<sequence length="121" mass="13529">MICPVRYVRRLYHAIGPIAQEAARRHHVPMADRQLDARYLKGPMPVLRAARELRSIAPGTRLRVLATDPRAVVDFRDFCRDAGHALISWSEVKGVFSFTIRAGGAKQEAAAKEAARHDTAR</sequence>
<dbReference type="AlphaFoldDB" id="F0J4J7"/>
<evidence type="ECO:0000259" key="2">
    <source>
        <dbReference type="Pfam" id="PF01206"/>
    </source>
</evidence>
<dbReference type="Gene3D" id="3.30.110.40">
    <property type="entry name" value="TusA-like domain"/>
    <property type="match status" value="1"/>
</dbReference>
<dbReference type="CDD" id="cd00291">
    <property type="entry name" value="SirA_YedF_YeeD"/>
    <property type="match status" value="1"/>
</dbReference>
<evidence type="ECO:0000313" key="3">
    <source>
        <dbReference type="EMBL" id="BAJ80049.1"/>
    </source>
</evidence>
<dbReference type="KEGG" id="amv:ACMV_07020"/>
<dbReference type="EMBL" id="AP012035">
    <property type="protein sequence ID" value="BAJ80049.1"/>
    <property type="molecule type" value="Genomic_DNA"/>
</dbReference>
<dbReference type="Proteomes" id="UP000007100">
    <property type="component" value="Chromosome"/>
</dbReference>
<dbReference type="PANTHER" id="PTHR33279">
    <property type="entry name" value="SULFUR CARRIER PROTEIN YEDF-RELATED"/>
    <property type="match status" value="1"/>
</dbReference>
<name>F0J4J7_ACIMA</name>
<evidence type="ECO:0000256" key="1">
    <source>
        <dbReference type="ARBA" id="ARBA00008984"/>
    </source>
</evidence>
<keyword evidence="4" id="KW-1185">Reference proteome</keyword>
<dbReference type="SUPFAM" id="SSF64307">
    <property type="entry name" value="SirA-like"/>
    <property type="match status" value="1"/>
</dbReference>
<gene>
    <name evidence="3" type="ordered locus">ACMV_07020</name>
</gene>
<dbReference type="InterPro" id="IPR036868">
    <property type="entry name" value="TusA-like_sf"/>
</dbReference>
<dbReference type="HOGENOM" id="CLU_165255_1_0_5"/>
<evidence type="ECO:0000313" key="4">
    <source>
        <dbReference type="Proteomes" id="UP000007100"/>
    </source>
</evidence>
<organism evidence="3 4">
    <name type="scientific">Acidiphilium multivorum (strain DSM 11245 / JCM 8867 / NBRC 100883 / AIU 301)</name>
    <dbReference type="NCBI Taxonomy" id="926570"/>
    <lineage>
        <taxon>Bacteria</taxon>
        <taxon>Pseudomonadati</taxon>
        <taxon>Pseudomonadota</taxon>
        <taxon>Alphaproteobacteria</taxon>
        <taxon>Acetobacterales</taxon>
        <taxon>Acidocellaceae</taxon>
        <taxon>Acidiphilium</taxon>
    </lineage>
</organism>
<feature type="domain" description="UPF0033" evidence="2">
    <location>
        <begin position="34"/>
        <end position="101"/>
    </location>
</feature>
<proteinExistence type="inferred from homology"/>